<dbReference type="AlphaFoldDB" id="A0AA43Y4G3"/>
<organism evidence="1 2">
    <name type="scientific">Clostridium botulinum</name>
    <dbReference type="NCBI Taxonomy" id="1491"/>
    <lineage>
        <taxon>Bacteria</taxon>
        <taxon>Bacillati</taxon>
        <taxon>Bacillota</taxon>
        <taxon>Clostridia</taxon>
        <taxon>Eubacteriales</taxon>
        <taxon>Clostridiaceae</taxon>
        <taxon>Clostridium</taxon>
    </lineage>
</organism>
<evidence type="ECO:0000313" key="2">
    <source>
        <dbReference type="Proteomes" id="UP000482543"/>
    </source>
</evidence>
<protein>
    <submittedName>
        <fullName evidence="1">Uncharacterized protein</fullName>
    </submittedName>
</protein>
<dbReference type="Proteomes" id="UP000482543">
    <property type="component" value="Unassembled WGS sequence"/>
</dbReference>
<sequence>MFEIKDNNDVDFTQRPNPIPYNYRLSYKVSQICLILKLSVARGGVSMTKIQMLASALLSDKEAERLVDLTNGFSWNYLVRYDPTVIRALKYGLFDGLIIQQDNEKYRLSDKGKEFVRKIQNDKTLMIREKEFLNTYSQKLTENVINMLMVQWRYDDVNNK</sequence>
<comment type="caution">
    <text evidence="1">The sequence shown here is derived from an EMBL/GenBank/DDBJ whole genome shotgun (WGS) entry which is preliminary data.</text>
</comment>
<evidence type="ECO:0000313" key="1">
    <source>
        <dbReference type="EMBL" id="NFI20119.1"/>
    </source>
</evidence>
<dbReference type="EMBL" id="SWRJ01000001">
    <property type="protein sequence ID" value="NFI20119.1"/>
    <property type="molecule type" value="Genomic_DNA"/>
</dbReference>
<name>A0AA43Y4G3_CLOBO</name>
<accession>A0AA43Y4G3</accession>
<reference evidence="1 2" key="1">
    <citation type="submission" date="2019-04" db="EMBL/GenBank/DDBJ databases">
        <title>Genome sequencing of Clostridium botulinum Groups I-IV and Clostridium butyricum.</title>
        <authorList>
            <person name="Brunt J."/>
            <person name="Van Vliet A.H.M."/>
            <person name="Stringer S.C."/>
            <person name="Carter A.T."/>
            <person name="Peck M.W."/>
        </authorList>
    </citation>
    <scope>NUCLEOTIDE SEQUENCE [LARGE SCALE GENOMIC DNA]</scope>
    <source>
        <strain evidence="1 2">IFR 15/034</strain>
    </source>
</reference>
<gene>
    <name evidence="1" type="ORF">FC964_01735</name>
</gene>
<proteinExistence type="predicted"/>